<dbReference type="InterPro" id="IPR036431">
    <property type="entry name" value="ARID_dom_sf"/>
</dbReference>
<dbReference type="Proteomes" id="UP001165190">
    <property type="component" value="Unassembled WGS sequence"/>
</dbReference>
<proteinExistence type="predicted"/>
<dbReference type="Gene3D" id="1.10.150.60">
    <property type="entry name" value="ARID DNA-binding domain"/>
    <property type="match status" value="1"/>
</dbReference>
<dbReference type="OrthoDB" id="1938591at2759"/>
<dbReference type="SUPFAM" id="SSF46774">
    <property type="entry name" value="ARID-like"/>
    <property type="match status" value="1"/>
</dbReference>
<reference evidence="2" key="1">
    <citation type="submission" date="2023-05" db="EMBL/GenBank/DDBJ databases">
        <title>Genome and transcriptome analyses reveal genes involved in the formation of fine ridges on petal epidermal cells in Hibiscus trionum.</title>
        <authorList>
            <person name="Koshimizu S."/>
            <person name="Masuda S."/>
            <person name="Ishii T."/>
            <person name="Shirasu K."/>
            <person name="Hoshino A."/>
            <person name="Arita M."/>
        </authorList>
    </citation>
    <scope>NUCLEOTIDE SEQUENCE</scope>
    <source>
        <strain evidence="2">Hamamatsu line</strain>
    </source>
</reference>
<gene>
    <name evidence="2" type="ORF">HRI_004295200</name>
</gene>
<dbReference type="SMART" id="SM00501">
    <property type="entry name" value="BRIGHT"/>
    <property type="match status" value="1"/>
</dbReference>
<sequence>MATNGAGLDCVEIVNMCQTKGGHLDVVDHVGKDLEEFVDNKVRLRFLFDLVLSGYLKEVARPMPAMLGNDGQSLDLLKLFLVVREIGGFESVSKEGLWGFVVKELGLGSQVSASVKLIYAKYLYELEKWLRSNFGDGNGVDACGGKFGFLTLEEEMEFRGLFKNGVGREGVINKVALMEYRKHKKKFIGKDSKNGVEVSDAKSRFRLHEGVGKANGGDTENECRKEYSTRKRKRESLSEMLSWVMQVAKCPGDPSVQEVLEPSKWNDHGGDEFWIQVIRAREALRQKRDGHSVIEQSLFQKKQKMHPSMYEENFLSHHFTERLRCSGRLPRSKSCSCSHCSSSSTLDSHLMCLHRTHSERELSSIAIDLSSLDMSMTVEPFGDDSFRRQVAVGPLFQAEVPEWTGPVSDSDSKWLGTRQWPLNGAKHDSLAVADPIGSRRPNSCSCQIPGSVECIRFHIAEKRMKLKLELGSLFYHWRFDGMGEEVSLRWTAEEEKRFKHMVQLEPQSLNAFWPRASKLFPEKTRQDLVSYYFNVFRIQRRSYQNHVTPKSINSDDDESELGCMSDSFGSYALKVPASNTLTCSQNNQCIDLE</sequence>
<evidence type="ECO:0000313" key="3">
    <source>
        <dbReference type="Proteomes" id="UP001165190"/>
    </source>
</evidence>
<organism evidence="2 3">
    <name type="scientific">Hibiscus trionum</name>
    <name type="common">Flower of an hour</name>
    <dbReference type="NCBI Taxonomy" id="183268"/>
    <lineage>
        <taxon>Eukaryota</taxon>
        <taxon>Viridiplantae</taxon>
        <taxon>Streptophyta</taxon>
        <taxon>Embryophyta</taxon>
        <taxon>Tracheophyta</taxon>
        <taxon>Spermatophyta</taxon>
        <taxon>Magnoliopsida</taxon>
        <taxon>eudicotyledons</taxon>
        <taxon>Gunneridae</taxon>
        <taxon>Pentapetalae</taxon>
        <taxon>rosids</taxon>
        <taxon>malvids</taxon>
        <taxon>Malvales</taxon>
        <taxon>Malvaceae</taxon>
        <taxon>Malvoideae</taxon>
        <taxon>Hibiscus</taxon>
    </lineage>
</organism>
<keyword evidence="3" id="KW-1185">Reference proteome</keyword>
<dbReference type="Pfam" id="PF01388">
    <property type="entry name" value="ARID"/>
    <property type="match status" value="1"/>
</dbReference>
<dbReference type="CDD" id="cd00167">
    <property type="entry name" value="SANT"/>
    <property type="match status" value="1"/>
</dbReference>
<dbReference type="AlphaFoldDB" id="A0A9W7J191"/>
<dbReference type="SMART" id="SM01014">
    <property type="entry name" value="ARID"/>
    <property type="match status" value="1"/>
</dbReference>
<dbReference type="InterPro" id="IPR001005">
    <property type="entry name" value="SANT/Myb"/>
</dbReference>
<dbReference type="PROSITE" id="PS51011">
    <property type="entry name" value="ARID"/>
    <property type="match status" value="1"/>
</dbReference>
<dbReference type="EMBL" id="BSYR01000045">
    <property type="protein sequence ID" value="GMJ06260.1"/>
    <property type="molecule type" value="Genomic_DNA"/>
</dbReference>
<dbReference type="GO" id="GO:0003677">
    <property type="term" value="F:DNA binding"/>
    <property type="evidence" value="ECO:0007669"/>
    <property type="project" value="InterPro"/>
</dbReference>
<evidence type="ECO:0000259" key="1">
    <source>
        <dbReference type="PROSITE" id="PS51011"/>
    </source>
</evidence>
<evidence type="ECO:0000313" key="2">
    <source>
        <dbReference type="EMBL" id="GMJ06260.1"/>
    </source>
</evidence>
<dbReference type="InterPro" id="IPR001606">
    <property type="entry name" value="ARID_dom"/>
</dbReference>
<dbReference type="CDD" id="cd16100">
    <property type="entry name" value="ARID"/>
    <property type="match status" value="1"/>
</dbReference>
<name>A0A9W7J191_HIBTR</name>
<accession>A0A9W7J191</accession>
<protein>
    <recommendedName>
        <fullName evidence="1">ARID domain-containing protein</fullName>
    </recommendedName>
</protein>
<comment type="caution">
    <text evidence="2">The sequence shown here is derived from an EMBL/GenBank/DDBJ whole genome shotgun (WGS) entry which is preliminary data.</text>
</comment>
<feature type="domain" description="ARID" evidence="1">
    <location>
        <begin position="42"/>
        <end position="131"/>
    </location>
</feature>
<dbReference type="PANTHER" id="PTHR46410">
    <property type="entry name" value="AT-RICH INTERACTIVE DOMAIN-CONTAINING PROTEIN 2"/>
    <property type="match status" value="1"/>
</dbReference>
<dbReference type="PANTHER" id="PTHR46410:SF18">
    <property type="entry name" value="AT-RICH INTERACTIVE DOMAIN-CONTAINING PROTEIN 2"/>
    <property type="match status" value="1"/>
</dbReference>